<reference evidence="1 2" key="1">
    <citation type="submission" date="2021-06" db="EMBL/GenBank/DDBJ databases">
        <authorList>
            <person name="Palmer J.M."/>
        </authorList>
    </citation>
    <scope>NUCLEOTIDE SEQUENCE [LARGE SCALE GENOMIC DNA]</scope>
    <source>
        <strain evidence="1 2">MEX-2019</strain>
        <tissue evidence="1">Muscle</tissue>
    </source>
</reference>
<name>A0AAV9QMM3_9TELE</name>
<gene>
    <name evidence="1" type="ORF">CRENBAI_005942</name>
</gene>
<dbReference type="AlphaFoldDB" id="A0AAV9QMM3"/>
<evidence type="ECO:0000313" key="2">
    <source>
        <dbReference type="Proteomes" id="UP001311232"/>
    </source>
</evidence>
<dbReference type="EMBL" id="JAHHUM010003022">
    <property type="protein sequence ID" value="KAK5598706.1"/>
    <property type="molecule type" value="Genomic_DNA"/>
</dbReference>
<comment type="caution">
    <text evidence="1">The sequence shown here is derived from an EMBL/GenBank/DDBJ whole genome shotgun (WGS) entry which is preliminary data.</text>
</comment>
<evidence type="ECO:0000313" key="1">
    <source>
        <dbReference type="EMBL" id="KAK5598706.1"/>
    </source>
</evidence>
<keyword evidence="2" id="KW-1185">Reference proteome</keyword>
<protein>
    <submittedName>
        <fullName evidence="1">Uncharacterized protein</fullName>
    </submittedName>
</protein>
<sequence>MNERHSEHSWREHLSTRLLRFPCTSPPLPSVLKSPSSSLSTSSAFQPLLIPSDPIALLPDLGLWTEVDACRLSGETTERPSSCIFTQPQMDTCTITWQQEII</sequence>
<accession>A0AAV9QMM3</accession>
<dbReference type="Proteomes" id="UP001311232">
    <property type="component" value="Unassembled WGS sequence"/>
</dbReference>
<proteinExistence type="predicted"/>
<organism evidence="1 2">
    <name type="scientific">Crenichthys baileyi</name>
    <name type="common">White River springfish</name>
    <dbReference type="NCBI Taxonomy" id="28760"/>
    <lineage>
        <taxon>Eukaryota</taxon>
        <taxon>Metazoa</taxon>
        <taxon>Chordata</taxon>
        <taxon>Craniata</taxon>
        <taxon>Vertebrata</taxon>
        <taxon>Euteleostomi</taxon>
        <taxon>Actinopterygii</taxon>
        <taxon>Neopterygii</taxon>
        <taxon>Teleostei</taxon>
        <taxon>Neoteleostei</taxon>
        <taxon>Acanthomorphata</taxon>
        <taxon>Ovalentaria</taxon>
        <taxon>Atherinomorphae</taxon>
        <taxon>Cyprinodontiformes</taxon>
        <taxon>Goodeidae</taxon>
        <taxon>Crenichthys</taxon>
    </lineage>
</organism>